<keyword evidence="2" id="KW-0472">Membrane</keyword>
<reference evidence="4 5" key="1">
    <citation type="journal article" date="2012" name="Genome Biol.">
        <title>Genome and low-iron response of an oceanic diatom adapted to chronic iron limitation.</title>
        <authorList>
            <person name="Lommer M."/>
            <person name="Specht M."/>
            <person name="Roy A.S."/>
            <person name="Kraemer L."/>
            <person name="Andreson R."/>
            <person name="Gutowska M.A."/>
            <person name="Wolf J."/>
            <person name="Bergner S.V."/>
            <person name="Schilhabel M.B."/>
            <person name="Klostermeier U.C."/>
            <person name="Beiko R.G."/>
            <person name="Rosenstiel P."/>
            <person name="Hippler M."/>
            <person name="Laroche J."/>
        </authorList>
    </citation>
    <scope>NUCLEOTIDE SEQUENCE [LARGE SCALE GENOMIC DNA]</scope>
    <source>
        <strain evidence="4 5">CCMP1005</strain>
    </source>
</reference>
<dbReference type="OrthoDB" id="48790at2759"/>
<feature type="compositionally biased region" description="Basic and acidic residues" evidence="1">
    <location>
        <begin position="605"/>
        <end position="617"/>
    </location>
</feature>
<keyword evidence="5" id="KW-1185">Reference proteome</keyword>
<sequence>MLAGFCAGGCCCAALAVALHSRRIPVIASSNQSLSMSSKWARRSYQFSVKRPEGGVGVLYEVLSLSVQPVLETLLWCDVRAMSTLFSKLIAALALSTGASIAPATRAGRSAELPIKLLEPGACYSANTLFAKCALNPAECDQIGAGATYRTSRHLLANDPTRYEVCSRQENVRGIQAMGRCRASTDKKICSSHTSACQLSAGWQPLDPTCTLAHDLEAPTWDESYFGKCAGSDDFCAWSSDDCPKNDGRFIWANPFFANSVPDCRCDDVKTGACVSNTAPSTDFFCAASAQVCEKEPGFSYIKPMEVESTFSVTCKLCNEIPAPPEEKIVEAGFCKNQQSGSFLRCALIPAHCYGANESFEPSSSILSSSITTPLEANICVTLDGVRDVRLGRCDAASNFRMCASHASNCRFVLAFRPNDMQCSVSFDAKPNKVIDGFTYFGFCSYNLDAFGIFHGDESVCVWSNQDCASSDPNHAEMKFYGSTPGISATKPECRCDMTPVAWARYEFVSWRDLESDIDRNPLVCRLCAGLPDTAPAPVNIPDDTALVDNGPLSPAPGPQPSPLKSPADKGKRGLSGGAIVGIIAGAVALAFLLLLAVPALKDKLQSKQDKDDEPKPSMEPGQVLEMDLNSIN</sequence>
<evidence type="ECO:0000313" key="5">
    <source>
        <dbReference type="Proteomes" id="UP000266841"/>
    </source>
</evidence>
<evidence type="ECO:0000256" key="1">
    <source>
        <dbReference type="SAM" id="MobiDB-lite"/>
    </source>
</evidence>
<evidence type="ECO:0000313" key="4">
    <source>
        <dbReference type="EMBL" id="EJK43911.1"/>
    </source>
</evidence>
<feature type="region of interest" description="Disordered" evidence="1">
    <location>
        <begin position="605"/>
        <end position="633"/>
    </location>
</feature>
<feature type="compositionally biased region" description="Pro residues" evidence="1">
    <location>
        <begin position="554"/>
        <end position="564"/>
    </location>
</feature>
<feature type="signal peptide" evidence="3">
    <location>
        <begin position="1"/>
        <end position="18"/>
    </location>
</feature>
<evidence type="ECO:0000256" key="3">
    <source>
        <dbReference type="SAM" id="SignalP"/>
    </source>
</evidence>
<feature type="chain" id="PRO_5003836085" description="Apple domain-containing protein" evidence="3">
    <location>
        <begin position="19"/>
        <end position="633"/>
    </location>
</feature>
<organism evidence="4 5">
    <name type="scientific">Thalassiosira oceanica</name>
    <name type="common">Marine diatom</name>
    <dbReference type="NCBI Taxonomy" id="159749"/>
    <lineage>
        <taxon>Eukaryota</taxon>
        <taxon>Sar</taxon>
        <taxon>Stramenopiles</taxon>
        <taxon>Ochrophyta</taxon>
        <taxon>Bacillariophyta</taxon>
        <taxon>Coscinodiscophyceae</taxon>
        <taxon>Thalassiosirophycidae</taxon>
        <taxon>Thalassiosirales</taxon>
        <taxon>Thalassiosiraceae</taxon>
        <taxon>Thalassiosira</taxon>
    </lineage>
</organism>
<dbReference type="AlphaFoldDB" id="K0R5P1"/>
<evidence type="ECO:0008006" key="6">
    <source>
        <dbReference type="Google" id="ProtNLM"/>
    </source>
</evidence>
<proteinExistence type="predicted"/>
<accession>K0R5P1</accession>
<gene>
    <name evidence="4" type="ORF">THAOC_37598</name>
</gene>
<feature type="region of interest" description="Disordered" evidence="1">
    <location>
        <begin position="539"/>
        <end position="571"/>
    </location>
</feature>
<name>K0R5P1_THAOC</name>
<comment type="caution">
    <text evidence="4">The sequence shown here is derived from an EMBL/GenBank/DDBJ whole genome shotgun (WGS) entry which is preliminary data.</text>
</comment>
<keyword evidence="2" id="KW-1133">Transmembrane helix</keyword>
<dbReference type="EMBL" id="AGNL01050454">
    <property type="protein sequence ID" value="EJK43911.1"/>
    <property type="molecule type" value="Genomic_DNA"/>
</dbReference>
<feature type="transmembrane region" description="Helical" evidence="2">
    <location>
        <begin position="575"/>
        <end position="601"/>
    </location>
</feature>
<dbReference type="Proteomes" id="UP000266841">
    <property type="component" value="Unassembled WGS sequence"/>
</dbReference>
<evidence type="ECO:0000256" key="2">
    <source>
        <dbReference type="SAM" id="Phobius"/>
    </source>
</evidence>
<keyword evidence="3" id="KW-0732">Signal</keyword>
<keyword evidence="2" id="KW-0812">Transmembrane</keyword>
<protein>
    <recommendedName>
        <fullName evidence="6">Apple domain-containing protein</fullName>
    </recommendedName>
</protein>